<dbReference type="PANTHER" id="PTHR32089:SF112">
    <property type="entry name" value="LYSOZYME-LIKE PROTEIN-RELATED"/>
    <property type="match status" value="1"/>
</dbReference>
<dbReference type="GO" id="GO:0005886">
    <property type="term" value="C:plasma membrane"/>
    <property type="evidence" value="ECO:0007669"/>
    <property type="project" value="UniProtKB-SubCell"/>
</dbReference>
<protein>
    <submittedName>
        <fullName evidence="11">Methyl-accepting chemotaxis sensory transducer with Cache sensor</fullName>
    </submittedName>
</protein>
<evidence type="ECO:0000256" key="1">
    <source>
        <dbReference type="ARBA" id="ARBA00004651"/>
    </source>
</evidence>
<dbReference type="EMBL" id="FUYH01000001">
    <property type="protein sequence ID" value="SKA76163.1"/>
    <property type="molecule type" value="Genomic_DNA"/>
</dbReference>
<sequence length="668" mass="73130">MSMGKKISILILTVFVSAMIIIGMTTNTKVKNEINNRVKGEILNVSSSEAEKIDVLLEREISELHGLSESNDVKNLLSGKGDSETVSRIFDNHLNDVGNCEHIFLVNKEGTVVADSDRKLIGKSVMDRQYTIDTLNNKKPVISEVLVSKSTGELVVAVTYPVIIDGDIKGFVASAVKCSSFSKFVKDEGVAGLKSGYTYIVDEKGMMVYHKDKEKIGKLVENDTVKALVEKLKSGEKLSRNAIVYNYKGIDKIAAYDFTKKTGWIVVTTADKSEIVAPINKMIYSLLLVFGVIGIIALVAAYFFVNRFTKPLKKIVNLIDETSNFQLGNKAEYDYLLKYKGEVGHIAGAVANLRKELREIVSKILEVSNIIEENANKVTKTVDSLKLEADDTMATTEQLAAGMEETSASTEEVTATSDAILSNVENIKERIEKVAQYADEIKDRAEMIENGTKESKDNALKIYEKVKVDLEKAIDDSKQVQKINELADAIIGITSQTNLLALNAAIEAARAGEAGRGFAVVADEVRKLAEESSKIAENIQKVVEVVNRSVQNLSKGGSEMLEFIENNVNSDYNAFIELAGQYNNDADKIADYMEEVNIQIKEANKAVADIVKAIGDVAKTVNEGAIGTENIAGKTQNIVVAIDGVRETSHENLEGANKLKEVMSIIKL</sequence>
<evidence type="ECO:0000256" key="7">
    <source>
        <dbReference type="ARBA" id="ARBA00023224"/>
    </source>
</evidence>
<evidence type="ECO:0000256" key="4">
    <source>
        <dbReference type="ARBA" id="ARBA00022692"/>
    </source>
</evidence>
<name>A0A1T4WFS7_9CLOT</name>
<dbReference type="CDD" id="cd18773">
    <property type="entry name" value="PDC1_HK_sensor"/>
    <property type="match status" value="1"/>
</dbReference>
<keyword evidence="4 9" id="KW-0812">Transmembrane</keyword>
<evidence type="ECO:0000256" key="6">
    <source>
        <dbReference type="ARBA" id="ARBA00023136"/>
    </source>
</evidence>
<dbReference type="InterPro" id="IPR033479">
    <property type="entry name" value="dCache_1"/>
</dbReference>
<keyword evidence="5 9" id="KW-1133">Transmembrane helix</keyword>
<evidence type="ECO:0000313" key="11">
    <source>
        <dbReference type="EMBL" id="SKA76163.1"/>
    </source>
</evidence>
<feature type="domain" description="Methyl-accepting transducer" evidence="10">
    <location>
        <begin position="374"/>
        <end position="639"/>
    </location>
</feature>
<keyword evidence="6 9" id="KW-0472">Membrane</keyword>
<feature type="transmembrane region" description="Helical" evidence="9">
    <location>
        <begin position="282"/>
        <end position="305"/>
    </location>
</feature>
<dbReference type="OrthoDB" id="5449717at2"/>
<dbReference type="PROSITE" id="PS50111">
    <property type="entry name" value="CHEMOTAXIS_TRANSDUC_2"/>
    <property type="match status" value="1"/>
</dbReference>
<dbReference type="GO" id="GO:0006935">
    <property type="term" value="P:chemotaxis"/>
    <property type="evidence" value="ECO:0007669"/>
    <property type="project" value="UniProtKB-KW"/>
</dbReference>
<evidence type="ECO:0000256" key="8">
    <source>
        <dbReference type="PROSITE-ProRule" id="PRU00284"/>
    </source>
</evidence>
<dbReference type="Pfam" id="PF00015">
    <property type="entry name" value="MCPsignal"/>
    <property type="match status" value="1"/>
</dbReference>
<evidence type="ECO:0000259" key="10">
    <source>
        <dbReference type="PROSITE" id="PS50111"/>
    </source>
</evidence>
<dbReference type="InterPro" id="IPR004089">
    <property type="entry name" value="MCPsignal_dom"/>
</dbReference>
<dbReference type="Gene3D" id="3.30.450.20">
    <property type="entry name" value="PAS domain"/>
    <property type="match status" value="1"/>
</dbReference>
<evidence type="ECO:0000256" key="3">
    <source>
        <dbReference type="ARBA" id="ARBA00022500"/>
    </source>
</evidence>
<dbReference type="SUPFAM" id="SSF103190">
    <property type="entry name" value="Sensory domain-like"/>
    <property type="match status" value="1"/>
</dbReference>
<evidence type="ECO:0000313" key="12">
    <source>
        <dbReference type="Proteomes" id="UP000190105"/>
    </source>
</evidence>
<dbReference type="CDD" id="cd12912">
    <property type="entry name" value="PDC2_MCP_like"/>
    <property type="match status" value="1"/>
</dbReference>
<dbReference type="STRING" id="1147123.SAMN05443428_101151"/>
<feature type="transmembrane region" description="Helical" evidence="9">
    <location>
        <begin position="7"/>
        <end position="26"/>
    </location>
</feature>
<evidence type="ECO:0000256" key="2">
    <source>
        <dbReference type="ARBA" id="ARBA00022475"/>
    </source>
</evidence>
<evidence type="ECO:0000256" key="5">
    <source>
        <dbReference type="ARBA" id="ARBA00022989"/>
    </source>
</evidence>
<dbReference type="SUPFAM" id="SSF58104">
    <property type="entry name" value="Methyl-accepting chemotaxis protein (MCP) signaling domain"/>
    <property type="match status" value="1"/>
</dbReference>
<organism evidence="11 12">
    <name type="scientific">Caloramator quimbayensis</name>
    <dbReference type="NCBI Taxonomy" id="1147123"/>
    <lineage>
        <taxon>Bacteria</taxon>
        <taxon>Bacillati</taxon>
        <taxon>Bacillota</taxon>
        <taxon>Clostridia</taxon>
        <taxon>Eubacteriales</taxon>
        <taxon>Clostridiaceae</taxon>
        <taxon>Caloramator</taxon>
    </lineage>
</organism>
<dbReference type="SMART" id="SM00283">
    <property type="entry name" value="MA"/>
    <property type="match status" value="1"/>
</dbReference>
<dbReference type="Proteomes" id="UP000190105">
    <property type="component" value="Unassembled WGS sequence"/>
</dbReference>
<dbReference type="PANTHER" id="PTHR32089">
    <property type="entry name" value="METHYL-ACCEPTING CHEMOTAXIS PROTEIN MCPB"/>
    <property type="match status" value="1"/>
</dbReference>
<dbReference type="InterPro" id="IPR029151">
    <property type="entry name" value="Sensor-like_sf"/>
</dbReference>
<dbReference type="AlphaFoldDB" id="A0A1T4WFS7"/>
<proteinExistence type="predicted"/>
<dbReference type="Gene3D" id="1.10.287.950">
    <property type="entry name" value="Methyl-accepting chemotaxis protein"/>
    <property type="match status" value="1"/>
</dbReference>
<accession>A0A1T4WFS7</accession>
<dbReference type="Pfam" id="PF02743">
    <property type="entry name" value="dCache_1"/>
    <property type="match status" value="1"/>
</dbReference>
<keyword evidence="7 8" id="KW-0807">Transducer</keyword>
<keyword evidence="2" id="KW-1003">Cell membrane</keyword>
<dbReference type="GO" id="GO:0007165">
    <property type="term" value="P:signal transduction"/>
    <property type="evidence" value="ECO:0007669"/>
    <property type="project" value="UniProtKB-KW"/>
</dbReference>
<evidence type="ECO:0000256" key="9">
    <source>
        <dbReference type="SAM" id="Phobius"/>
    </source>
</evidence>
<keyword evidence="3" id="KW-0145">Chemotaxis</keyword>
<reference evidence="12" key="1">
    <citation type="submission" date="2017-02" db="EMBL/GenBank/DDBJ databases">
        <authorList>
            <person name="Varghese N."/>
            <person name="Submissions S."/>
        </authorList>
    </citation>
    <scope>NUCLEOTIDE SEQUENCE [LARGE SCALE GENOMIC DNA]</scope>
    <source>
        <strain evidence="12">USBA 833</strain>
    </source>
</reference>
<keyword evidence="12" id="KW-1185">Reference proteome</keyword>
<comment type="subcellular location">
    <subcellularLocation>
        <location evidence="1">Cell membrane</location>
        <topology evidence="1">Multi-pass membrane protein</topology>
    </subcellularLocation>
</comment>
<gene>
    <name evidence="11" type="ORF">SAMN05443428_101151</name>
</gene>